<name>A0A6A6IJQ3_9PLEO</name>
<evidence type="ECO:0000313" key="1">
    <source>
        <dbReference type="EMBL" id="KAF2249773.1"/>
    </source>
</evidence>
<evidence type="ECO:0000313" key="2">
    <source>
        <dbReference type="Proteomes" id="UP000800094"/>
    </source>
</evidence>
<reference evidence="1" key="1">
    <citation type="journal article" date="2020" name="Stud. Mycol.">
        <title>101 Dothideomycetes genomes: a test case for predicting lifestyles and emergence of pathogens.</title>
        <authorList>
            <person name="Haridas S."/>
            <person name="Albert R."/>
            <person name="Binder M."/>
            <person name="Bloem J."/>
            <person name="Labutti K."/>
            <person name="Salamov A."/>
            <person name="Andreopoulos B."/>
            <person name="Baker S."/>
            <person name="Barry K."/>
            <person name="Bills G."/>
            <person name="Bluhm B."/>
            <person name="Cannon C."/>
            <person name="Castanera R."/>
            <person name="Culley D."/>
            <person name="Daum C."/>
            <person name="Ezra D."/>
            <person name="Gonzalez J."/>
            <person name="Henrissat B."/>
            <person name="Kuo A."/>
            <person name="Liang C."/>
            <person name="Lipzen A."/>
            <person name="Lutzoni F."/>
            <person name="Magnuson J."/>
            <person name="Mondo S."/>
            <person name="Nolan M."/>
            <person name="Ohm R."/>
            <person name="Pangilinan J."/>
            <person name="Park H.-J."/>
            <person name="Ramirez L."/>
            <person name="Alfaro M."/>
            <person name="Sun H."/>
            <person name="Tritt A."/>
            <person name="Yoshinaga Y."/>
            <person name="Zwiers L.-H."/>
            <person name="Turgeon B."/>
            <person name="Goodwin S."/>
            <person name="Spatafora J."/>
            <person name="Crous P."/>
            <person name="Grigoriev I."/>
        </authorList>
    </citation>
    <scope>NUCLEOTIDE SEQUENCE</scope>
    <source>
        <strain evidence="1">CBS 122368</strain>
    </source>
</reference>
<keyword evidence="2" id="KW-1185">Reference proteome</keyword>
<dbReference type="EMBL" id="ML987194">
    <property type="protein sequence ID" value="KAF2249773.1"/>
    <property type="molecule type" value="Genomic_DNA"/>
</dbReference>
<dbReference type="AlphaFoldDB" id="A0A6A6IJQ3"/>
<accession>A0A6A6IJQ3</accession>
<protein>
    <submittedName>
        <fullName evidence="1">Uncharacterized protein</fullName>
    </submittedName>
</protein>
<organism evidence="1 2">
    <name type="scientific">Trematosphaeria pertusa</name>
    <dbReference type="NCBI Taxonomy" id="390896"/>
    <lineage>
        <taxon>Eukaryota</taxon>
        <taxon>Fungi</taxon>
        <taxon>Dikarya</taxon>
        <taxon>Ascomycota</taxon>
        <taxon>Pezizomycotina</taxon>
        <taxon>Dothideomycetes</taxon>
        <taxon>Pleosporomycetidae</taxon>
        <taxon>Pleosporales</taxon>
        <taxon>Massarineae</taxon>
        <taxon>Trematosphaeriaceae</taxon>
        <taxon>Trematosphaeria</taxon>
    </lineage>
</organism>
<dbReference type="Proteomes" id="UP000800094">
    <property type="component" value="Unassembled WGS sequence"/>
</dbReference>
<dbReference type="GeneID" id="54580087"/>
<proteinExistence type="predicted"/>
<sequence>METRCTVGGIPPPERRPTSLLIDENGNWLCPACKDNSDDPPYGFVRIQRPENQSSDNFLTDPLPTNWDSDFYLSWKFSVPVNCFANPLEAFQCCNVHCSFNRTRYHGAPETEGLWEETAESVAELRKMQANWPSRDNAHPRNACWSCPACSVWEMDFRFHGIVKEEWGDHVRSANFMDLVLSKQRRVYQNPRINGRKCGNMLYGLGPDKRDEPCCYRYGLSFEFVQTKSGYNVGRVVIPKFQEYSLPKGFETQDLFFYDILVLRITGLPLDIRGFWLCSDCSICPKDEIWPEAQQRGYVKIMSKRAWVVVDQLRKNFHYSHFEEMYIQLKGVCENDPQTWVALFANPPDTFHCLNKRHACAFSRRPFRGTKYPLLHADTEEAEQQLGDDAFKQLRAIIGQTGVTFNAGVPGATAWVCPMCSADPEDLKKDIADVRNWANYIYSGAPNRFISVKKRWGSKMSEEIKERYCFVNQMAMTTYGRRSYVCQNQGFGKGPKHENVPCDFTYGAGVEFIPDSSQYGCWIAVAGGGYIE</sequence>
<dbReference type="RefSeq" id="XP_033684777.1">
    <property type="nucleotide sequence ID" value="XM_033826757.1"/>
</dbReference>
<gene>
    <name evidence="1" type="ORF">BU26DRAFT_504212</name>
</gene>